<evidence type="ECO:0000256" key="5">
    <source>
        <dbReference type="SAM" id="SignalP"/>
    </source>
</evidence>
<dbReference type="InterPro" id="IPR050553">
    <property type="entry name" value="Thioredoxin_ResA/DsbE_sf"/>
</dbReference>
<dbReference type="PANTHER" id="PTHR42852">
    <property type="entry name" value="THIOL:DISULFIDE INTERCHANGE PROTEIN DSBE"/>
    <property type="match status" value="1"/>
</dbReference>
<name>A0ABR6EU05_9SPHI</name>
<protein>
    <submittedName>
        <fullName evidence="7">Redoxin domain-containing protein</fullName>
    </submittedName>
</protein>
<evidence type="ECO:0000256" key="3">
    <source>
        <dbReference type="ARBA" id="ARBA00023157"/>
    </source>
</evidence>
<dbReference type="InterPro" id="IPR013766">
    <property type="entry name" value="Thioredoxin_domain"/>
</dbReference>
<evidence type="ECO:0000313" key="7">
    <source>
        <dbReference type="EMBL" id="MBB2148304.1"/>
    </source>
</evidence>
<dbReference type="PANTHER" id="PTHR42852:SF6">
    <property type="entry name" value="THIOL:DISULFIDE INTERCHANGE PROTEIN DSBE"/>
    <property type="match status" value="1"/>
</dbReference>
<dbReference type="Proteomes" id="UP000636110">
    <property type="component" value="Unassembled WGS sequence"/>
</dbReference>
<comment type="caution">
    <text evidence="7">The sequence shown here is derived from an EMBL/GenBank/DDBJ whole genome shotgun (WGS) entry which is preliminary data.</text>
</comment>
<keyword evidence="5" id="KW-0732">Signal</keyword>
<evidence type="ECO:0000256" key="2">
    <source>
        <dbReference type="ARBA" id="ARBA00022748"/>
    </source>
</evidence>
<comment type="subcellular location">
    <subcellularLocation>
        <location evidence="1">Cell envelope</location>
    </subcellularLocation>
</comment>
<dbReference type="PROSITE" id="PS51352">
    <property type="entry name" value="THIOREDOXIN_2"/>
    <property type="match status" value="1"/>
</dbReference>
<organism evidence="7 8">
    <name type="scientific">Pedobacter gandavensis</name>
    <dbReference type="NCBI Taxonomy" id="2679963"/>
    <lineage>
        <taxon>Bacteria</taxon>
        <taxon>Pseudomonadati</taxon>
        <taxon>Bacteroidota</taxon>
        <taxon>Sphingobacteriia</taxon>
        <taxon>Sphingobacteriales</taxon>
        <taxon>Sphingobacteriaceae</taxon>
        <taxon>Pedobacter</taxon>
    </lineage>
</organism>
<dbReference type="SUPFAM" id="SSF52833">
    <property type="entry name" value="Thioredoxin-like"/>
    <property type="match status" value="1"/>
</dbReference>
<evidence type="ECO:0000259" key="6">
    <source>
        <dbReference type="PROSITE" id="PS51352"/>
    </source>
</evidence>
<proteinExistence type="predicted"/>
<feature type="domain" description="Thioredoxin" evidence="6">
    <location>
        <begin position="202"/>
        <end position="341"/>
    </location>
</feature>
<dbReference type="PROSITE" id="PS00194">
    <property type="entry name" value="THIOREDOXIN_1"/>
    <property type="match status" value="1"/>
</dbReference>
<dbReference type="Gene3D" id="3.40.30.10">
    <property type="entry name" value="Glutaredoxin"/>
    <property type="match status" value="1"/>
</dbReference>
<keyword evidence="3" id="KW-1015">Disulfide bond</keyword>
<accession>A0ABR6EU05</accession>
<dbReference type="RefSeq" id="WP_182954098.1">
    <property type="nucleotide sequence ID" value="NZ_WNXC01000001.1"/>
</dbReference>
<keyword evidence="2" id="KW-0201">Cytochrome c-type biogenesis</keyword>
<evidence type="ECO:0000256" key="4">
    <source>
        <dbReference type="ARBA" id="ARBA00023284"/>
    </source>
</evidence>
<reference evidence="7 8" key="1">
    <citation type="submission" date="2019-11" db="EMBL/GenBank/DDBJ databases">
        <title>Description of Pedobacter sp. LMG 31462T.</title>
        <authorList>
            <person name="Carlier A."/>
            <person name="Qi S."/>
            <person name="Vandamme P."/>
        </authorList>
    </citation>
    <scope>NUCLEOTIDE SEQUENCE [LARGE SCALE GENOMIC DNA]</scope>
    <source>
        <strain evidence="7 8">LMG 31462</strain>
    </source>
</reference>
<evidence type="ECO:0000256" key="1">
    <source>
        <dbReference type="ARBA" id="ARBA00004196"/>
    </source>
</evidence>
<gene>
    <name evidence="7" type="ORF">GM920_05215</name>
</gene>
<dbReference type="InterPro" id="IPR036249">
    <property type="entry name" value="Thioredoxin-like_sf"/>
</dbReference>
<dbReference type="EMBL" id="WNXC01000001">
    <property type="protein sequence ID" value="MBB2148304.1"/>
    <property type="molecule type" value="Genomic_DNA"/>
</dbReference>
<feature type="chain" id="PRO_5045242357" evidence="5">
    <location>
        <begin position="23"/>
        <end position="341"/>
    </location>
</feature>
<feature type="signal peptide" evidence="5">
    <location>
        <begin position="1"/>
        <end position="22"/>
    </location>
</feature>
<sequence>MLLFIKRGLIFTLVALSFMAKAQDTLTINGSIDKVFDGRTLCLEPIYPYRSDSPEFSEESVIKEGKFSFSVPVKTLERYKIKFKGDRGPNVGNTFLLLPKKTEIIFQDTLSTYQVKGNDIHKEYWDSIVPLKDGKKYAPYEINKLVTSWLEAHPNSPLNTYVLYGLVEEVSDKEILRLYNLIPDSLTTNSYGKELKFIMDNLYVGKTAPDFTQVDTAGNKVSLSQFRGKYVLIDFWASWCTPCRAENPHLVEAMKKYGNKKIEIISVSFDDKREPWLAAIKKDGIGMWKHVSDLKGRENELSKIYRISPIPRNFLIDPDGKIIAKNLRGKNFLTELSKLIN</sequence>
<dbReference type="InterPro" id="IPR000866">
    <property type="entry name" value="AhpC/TSA"/>
</dbReference>
<dbReference type="Pfam" id="PF00578">
    <property type="entry name" value="AhpC-TSA"/>
    <property type="match status" value="1"/>
</dbReference>
<evidence type="ECO:0000313" key="8">
    <source>
        <dbReference type="Proteomes" id="UP000636110"/>
    </source>
</evidence>
<keyword evidence="8" id="KW-1185">Reference proteome</keyword>
<keyword evidence="4" id="KW-0676">Redox-active center</keyword>
<dbReference type="CDD" id="cd02966">
    <property type="entry name" value="TlpA_like_family"/>
    <property type="match status" value="1"/>
</dbReference>
<dbReference type="InterPro" id="IPR017937">
    <property type="entry name" value="Thioredoxin_CS"/>
</dbReference>